<evidence type="ECO:0008006" key="4">
    <source>
        <dbReference type="Google" id="ProtNLM"/>
    </source>
</evidence>
<feature type="chain" id="PRO_5040467504" description="High affinity transport system protein p37" evidence="1">
    <location>
        <begin position="22"/>
        <end position="364"/>
    </location>
</feature>
<name>A0A9Q3L686_9BACT</name>
<sequence>MRFKKTITSSLLILTSLTFLSLSSSCNKNRENNDVINISLISPWMEDENKPEQIRKSFESKLQAIIGNKVKIKVSYSSDDYLVNLQNINKGVVDLAFVSHSSFENYISENQDKSNRIKPIIQTLTKSFKYDTDNFIYVDGTENDKIISNAKLQSELFNEKRYSEWDYPWNGSVYEYFYDDKLVDFQRGIIWISGTDEVRQKIIKAWNEKDWKTFRSFGIVHGSADSGSKYLLPEKLLKKHFNKNDNAFSSLASEITNHSNYFINGKTKDMLKNNHFHICFDNEGSYSWTQNTKDNINKYTPLNNEKMEILALTDPLQYNIGVVNINKVNSEIQNLIVSSLIQLYTSKQDDWGKTVGFYGYAKYK</sequence>
<reference evidence="2" key="1">
    <citation type="journal article" date="2021" name="Genes Genomics">
        <title>Comparative genomic analysis of Mycoplasma anatis strains.</title>
        <authorList>
            <person name="Zhou Q."/>
            <person name="Mai K."/>
            <person name="Yang D."/>
            <person name="Liu J."/>
            <person name="Yan Z."/>
            <person name="Luo C."/>
            <person name="Tan Y."/>
            <person name="Cao S."/>
            <person name="Zhou Q."/>
            <person name="Chen L."/>
            <person name="Chen F."/>
        </authorList>
    </citation>
    <scope>NUCLEOTIDE SEQUENCE</scope>
    <source>
        <strain evidence="2">DP07</strain>
    </source>
</reference>
<protein>
    <recommendedName>
        <fullName evidence="4">High affinity transport system protein p37</fullName>
    </recommendedName>
</protein>
<evidence type="ECO:0000313" key="3">
    <source>
        <dbReference type="Proteomes" id="UP000746160"/>
    </source>
</evidence>
<accession>A0A9Q3L686</accession>
<organism evidence="2 3">
    <name type="scientific">Mycoplasmopsis anatis</name>
    <dbReference type="NCBI Taxonomy" id="171279"/>
    <lineage>
        <taxon>Bacteria</taxon>
        <taxon>Bacillati</taxon>
        <taxon>Mycoplasmatota</taxon>
        <taxon>Mycoplasmoidales</taxon>
        <taxon>Metamycoplasmataceae</taxon>
        <taxon>Mycoplasmopsis</taxon>
    </lineage>
</organism>
<dbReference type="InterPro" id="IPR010592">
    <property type="entry name" value="CypI"/>
</dbReference>
<evidence type="ECO:0000313" key="2">
    <source>
        <dbReference type="EMBL" id="MBW0602380.1"/>
    </source>
</evidence>
<dbReference type="RefSeq" id="WP_218675243.1">
    <property type="nucleotide sequence ID" value="NZ_JABZFD010000008.1"/>
</dbReference>
<dbReference type="Pfam" id="PF06646">
    <property type="entry name" value="CypI"/>
    <property type="match status" value="1"/>
</dbReference>
<feature type="signal peptide" evidence="1">
    <location>
        <begin position="1"/>
        <end position="21"/>
    </location>
</feature>
<proteinExistence type="predicted"/>
<dbReference type="PROSITE" id="PS51257">
    <property type="entry name" value="PROKAR_LIPOPROTEIN"/>
    <property type="match status" value="1"/>
</dbReference>
<gene>
    <name evidence="2" type="ORF">MADP07_00088</name>
</gene>
<dbReference type="EMBL" id="JABZFG010000001">
    <property type="protein sequence ID" value="MBW0602380.1"/>
    <property type="molecule type" value="Genomic_DNA"/>
</dbReference>
<dbReference type="NCBIfam" id="NF045838">
    <property type="entry name" value="MG289_thiam_LP"/>
    <property type="match status" value="1"/>
</dbReference>
<comment type="caution">
    <text evidence="2">The sequence shown here is derived from an EMBL/GenBank/DDBJ whole genome shotgun (WGS) entry which is preliminary data.</text>
</comment>
<dbReference type="Proteomes" id="UP000746160">
    <property type="component" value="Unassembled WGS sequence"/>
</dbReference>
<dbReference type="AlphaFoldDB" id="A0A9Q3L686"/>
<keyword evidence="1" id="KW-0732">Signal</keyword>
<evidence type="ECO:0000256" key="1">
    <source>
        <dbReference type="SAM" id="SignalP"/>
    </source>
</evidence>